<feature type="region of interest" description="Disordered" evidence="1">
    <location>
        <begin position="53"/>
        <end position="121"/>
    </location>
</feature>
<evidence type="ECO:0000313" key="3">
    <source>
        <dbReference type="Proteomes" id="UP001234178"/>
    </source>
</evidence>
<sequence>MKIVTFIDMKTRRKRVNVIDRIYSYSGSHSAAKVLTVIFEDPYRLRPTGQLVTDKQEAREATSHSPSHPPYTKHLEKKLDRNRVGKVPGQNQIGTHEIFYNRRAISSGQEKKQNKTHQKGE</sequence>
<feature type="compositionally biased region" description="Basic and acidic residues" evidence="1">
    <location>
        <begin position="73"/>
        <end position="83"/>
    </location>
</feature>
<keyword evidence="3" id="KW-1185">Reference proteome</keyword>
<dbReference type="Proteomes" id="UP001234178">
    <property type="component" value="Unassembled WGS sequence"/>
</dbReference>
<proteinExistence type="predicted"/>
<name>A0ABQ9ZP67_9CRUS</name>
<organism evidence="2 3">
    <name type="scientific">Daphnia magna</name>
    <dbReference type="NCBI Taxonomy" id="35525"/>
    <lineage>
        <taxon>Eukaryota</taxon>
        <taxon>Metazoa</taxon>
        <taxon>Ecdysozoa</taxon>
        <taxon>Arthropoda</taxon>
        <taxon>Crustacea</taxon>
        <taxon>Branchiopoda</taxon>
        <taxon>Diplostraca</taxon>
        <taxon>Cladocera</taxon>
        <taxon>Anomopoda</taxon>
        <taxon>Daphniidae</taxon>
        <taxon>Daphnia</taxon>
    </lineage>
</organism>
<protein>
    <submittedName>
        <fullName evidence="2">Uncharacterized protein</fullName>
    </submittedName>
</protein>
<evidence type="ECO:0000256" key="1">
    <source>
        <dbReference type="SAM" id="MobiDB-lite"/>
    </source>
</evidence>
<gene>
    <name evidence="2" type="ORF">OUZ56_027231</name>
</gene>
<reference evidence="2 3" key="1">
    <citation type="journal article" date="2023" name="Nucleic Acids Res.">
        <title>The hologenome of Daphnia magna reveals possible DNA methylation and microbiome-mediated evolution of the host genome.</title>
        <authorList>
            <person name="Chaturvedi A."/>
            <person name="Li X."/>
            <person name="Dhandapani V."/>
            <person name="Marshall H."/>
            <person name="Kissane S."/>
            <person name="Cuenca-Cambronero M."/>
            <person name="Asole G."/>
            <person name="Calvet F."/>
            <person name="Ruiz-Romero M."/>
            <person name="Marangio P."/>
            <person name="Guigo R."/>
            <person name="Rago D."/>
            <person name="Mirbahai L."/>
            <person name="Eastwood N."/>
            <person name="Colbourne J.K."/>
            <person name="Zhou J."/>
            <person name="Mallon E."/>
            <person name="Orsini L."/>
        </authorList>
    </citation>
    <scope>NUCLEOTIDE SEQUENCE [LARGE SCALE GENOMIC DNA]</scope>
    <source>
        <strain evidence="2">LRV0_1</strain>
    </source>
</reference>
<accession>A0ABQ9ZP67</accession>
<comment type="caution">
    <text evidence="2">The sequence shown here is derived from an EMBL/GenBank/DDBJ whole genome shotgun (WGS) entry which is preliminary data.</text>
</comment>
<dbReference type="EMBL" id="JAOYFB010000004">
    <property type="protein sequence ID" value="KAK4014721.1"/>
    <property type="molecule type" value="Genomic_DNA"/>
</dbReference>
<feature type="compositionally biased region" description="Basic and acidic residues" evidence="1">
    <location>
        <begin position="109"/>
        <end position="121"/>
    </location>
</feature>
<evidence type="ECO:0000313" key="2">
    <source>
        <dbReference type="EMBL" id="KAK4014721.1"/>
    </source>
</evidence>